<organism evidence="2 3">
    <name type="scientific">Nephila pilipes</name>
    <name type="common">Giant wood spider</name>
    <name type="synonym">Nephila maculata</name>
    <dbReference type="NCBI Taxonomy" id="299642"/>
    <lineage>
        <taxon>Eukaryota</taxon>
        <taxon>Metazoa</taxon>
        <taxon>Ecdysozoa</taxon>
        <taxon>Arthropoda</taxon>
        <taxon>Chelicerata</taxon>
        <taxon>Arachnida</taxon>
        <taxon>Araneae</taxon>
        <taxon>Araneomorphae</taxon>
        <taxon>Entelegynae</taxon>
        <taxon>Araneoidea</taxon>
        <taxon>Nephilidae</taxon>
        <taxon>Nephila</taxon>
    </lineage>
</organism>
<dbReference type="AlphaFoldDB" id="A0A8X6TX69"/>
<dbReference type="EMBL" id="BMAW01018698">
    <property type="protein sequence ID" value="GFT59683.1"/>
    <property type="molecule type" value="Genomic_DNA"/>
</dbReference>
<proteinExistence type="predicted"/>
<dbReference type="Proteomes" id="UP000887013">
    <property type="component" value="Unassembled WGS sequence"/>
</dbReference>
<gene>
    <name evidence="2" type="ORF">NPIL_132281</name>
</gene>
<evidence type="ECO:0000313" key="3">
    <source>
        <dbReference type="Proteomes" id="UP000887013"/>
    </source>
</evidence>
<feature type="chain" id="PRO_5036452846" description="Secreted protein" evidence="1">
    <location>
        <begin position="18"/>
        <end position="95"/>
    </location>
</feature>
<keyword evidence="3" id="KW-1185">Reference proteome</keyword>
<dbReference type="PROSITE" id="PS51257">
    <property type="entry name" value="PROKAR_LIPOPROTEIN"/>
    <property type="match status" value="1"/>
</dbReference>
<feature type="signal peptide" evidence="1">
    <location>
        <begin position="1"/>
        <end position="17"/>
    </location>
</feature>
<sequence>MVRYIVFCISLKESVLSFWVSWAVLACGRPKPAYPSSHRFHITVVRSQHTPEFKHMHRVPTSQLISPPRLHLPMCLCCPSRFIPGNFFLPGSFQS</sequence>
<reference evidence="2" key="1">
    <citation type="submission" date="2020-08" db="EMBL/GenBank/DDBJ databases">
        <title>Multicomponent nature underlies the extraordinary mechanical properties of spider dragline silk.</title>
        <authorList>
            <person name="Kono N."/>
            <person name="Nakamura H."/>
            <person name="Mori M."/>
            <person name="Yoshida Y."/>
            <person name="Ohtoshi R."/>
            <person name="Malay A.D."/>
            <person name="Moran D.A.P."/>
            <person name="Tomita M."/>
            <person name="Numata K."/>
            <person name="Arakawa K."/>
        </authorList>
    </citation>
    <scope>NUCLEOTIDE SEQUENCE</scope>
</reference>
<comment type="caution">
    <text evidence="2">The sequence shown here is derived from an EMBL/GenBank/DDBJ whole genome shotgun (WGS) entry which is preliminary data.</text>
</comment>
<name>A0A8X6TX69_NEPPI</name>
<evidence type="ECO:0000256" key="1">
    <source>
        <dbReference type="SAM" id="SignalP"/>
    </source>
</evidence>
<evidence type="ECO:0000313" key="2">
    <source>
        <dbReference type="EMBL" id="GFT59683.1"/>
    </source>
</evidence>
<accession>A0A8X6TX69</accession>
<evidence type="ECO:0008006" key="4">
    <source>
        <dbReference type="Google" id="ProtNLM"/>
    </source>
</evidence>
<keyword evidence="1" id="KW-0732">Signal</keyword>
<protein>
    <recommendedName>
        <fullName evidence="4">Secreted protein</fullName>
    </recommendedName>
</protein>